<dbReference type="Gene3D" id="3.30.300.30">
    <property type="match status" value="1"/>
</dbReference>
<feature type="compositionally biased region" description="Basic and acidic residues" evidence="3">
    <location>
        <begin position="1"/>
        <end position="13"/>
    </location>
</feature>
<dbReference type="Proteomes" id="UP000517547">
    <property type="component" value="Unassembled WGS sequence"/>
</dbReference>
<protein>
    <submittedName>
        <fullName evidence="5">Amino acid adenylation domain-containing protein</fullName>
    </submittedName>
</protein>
<dbReference type="InterPro" id="IPR036736">
    <property type="entry name" value="ACP-like_sf"/>
</dbReference>
<dbReference type="PROSITE" id="PS50075">
    <property type="entry name" value="CARRIER"/>
    <property type="match status" value="1"/>
</dbReference>
<dbReference type="SUPFAM" id="SSF56801">
    <property type="entry name" value="Acetyl-CoA synthetase-like"/>
    <property type="match status" value="1"/>
</dbReference>
<dbReference type="PROSITE" id="PS00455">
    <property type="entry name" value="AMP_BINDING"/>
    <property type="match status" value="1"/>
</dbReference>
<evidence type="ECO:0000313" key="6">
    <source>
        <dbReference type="Proteomes" id="UP000517547"/>
    </source>
</evidence>
<dbReference type="EMBL" id="JACAQE010000010">
    <property type="protein sequence ID" value="NWC17550.1"/>
    <property type="molecule type" value="Genomic_DNA"/>
</dbReference>
<dbReference type="NCBIfam" id="TIGR01733">
    <property type="entry name" value="AA-adenyl-dom"/>
    <property type="match status" value="1"/>
</dbReference>
<keyword evidence="1" id="KW-0596">Phosphopantetheine</keyword>
<evidence type="ECO:0000259" key="4">
    <source>
        <dbReference type="PROSITE" id="PS50075"/>
    </source>
</evidence>
<comment type="caution">
    <text evidence="5">The sequence shown here is derived from an EMBL/GenBank/DDBJ whole genome shotgun (WGS) entry which is preliminary data.</text>
</comment>
<dbReference type="PANTHER" id="PTHR44845">
    <property type="entry name" value="CARRIER DOMAIN-CONTAINING PROTEIN"/>
    <property type="match status" value="1"/>
</dbReference>
<feature type="region of interest" description="Disordered" evidence="3">
    <location>
        <begin position="1"/>
        <end position="25"/>
    </location>
</feature>
<dbReference type="Gene3D" id="3.40.50.720">
    <property type="entry name" value="NAD(P)-binding Rossmann-like Domain"/>
    <property type="match status" value="1"/>
</dbReference>
<dbReference type="InterPro" id="IPR010071">
    <property type="entry name" value="AA_adenyl_dom"/>
</dbReference>
<evidence type="ECO:0000256" key="3">
    <source>
        <dbReference type="SAM" id="MobiDB-lite"/>
    </source>
</evidence>
<evidence type="ECO:0000256" key="2">
    <source>
        <dbReference type="ARBA" id="ARBA00022553"/>
    </source>
</evidence>
<reference evidence="5 6" key="1">
    <citation type="submission" date="2020-04" db="EMBL/GenBank/DDBJ databases">
        <title>Molecular characterization of pseudomonads from Agaricus bisporus reveal novel blotch 2 pathogens in Western Europe.</title>
        <authorList>
            <person name="Taparia T."/>
            <person name="Krijger M."/>
            <person name="Haynes E."/>
            <person name="Elpinstone J.G."/>
            <person name="Noble R."/>
            <person name="Van Der Wolf J."/>
        </authorList>
    </citation>
    <scope>NUCLEOTIDE SEQUENCE [LARGE SCALE GENOMIC DNA]</scope>
    <source>
        <strain evidence="5 6">IPO3738</strain>
    </source>
</reference>
<gene>
    <name evidence="5" type="ORF">HX845_28110</name>
</gene>
<evidence type="ECO:0000313" key="5">
    <source>
        <dbReference type="EMBL" id="NWC17550.1"/>
    </source>
</evidence>
<organism evidence="5 6">
    <name type="scientific">Pseudomonas gingeri</name>
    <dbReference type="NCBI Taxonomy" id="117681"/>
    <lineage>
        <taxon>Bacteria</taxon>
        <taxon>Pseudomonadati</taxon>
        <taxon>Pseudomonadota</taxon>
        <taxon>Gammaproteobacteria</taxon>
        <taxon>Pseudomonadales</taxon>
        <taxon>Pseudomonadaceae</taxon>
        <taxon>Pseudomonas</taxon>
    </lineage>
</organism>
<dbReference type="InterPro" id="IPR000873">
    <property type="entry name" value="AMP-dep_synth/lig_dom"/>
</dbReference>
<dbReference type="InterPro" id="IPR020845">
    <property type="entry name" value="AMP-binding_CS"/>
</dbReference>
<sequence length="1181" mass="129343">MTFDEIEHTDSVRDTQVPGVESESSTVSQAAVSLERADAVGTTGAEFEASLLTAWLVAACWYANWAEEVSSVVVSRAGHLDCPNVDPLASASALRADCRKALNDMSGAQHAPWQVRAWSDTEQCQGLFGAAQLQMNVREASVELLFDRQVLEKDLAHEILDALLAIAMALQSDNHLTPQQLVEFARPVQSNAELLGKLQGVVDQDVLEAFESHAGRNPEKAAICDAGTTISYGQLSAQARKLATELAREGVTAGSRVALRLPRSSGFIIAALALLSLDAIYIPIDLELPAERSKLMLEDARAGWIIEGDAVITRIRSIAETESEGNSGCGYVLFTSGTTGRPKGVMVSRSSLSYYASVARHTFNLTSHARVLQFATVSFDASVEEIYPCLMAGGTLIIRDSKVDLRPARFLQFVHEQRITFLDLPTGYWRELSLACLSENLHFPPSVNLVVIGGEALYKSDIHAWFRLPPPRPHLINSYGPTETTVVTALQRVRQPYAGDEIKNAISIGRPIAGSRIVLLDRFDRPAPLGGMGQICISSPGVATGYLNSPEMTDEKFFIRVESDRSQHRYYKSGDLGRIGADGALEYHGRMDNVVKRQGFRISLGEVESIVRTLPEVSDCCVLMTDAGSNAKLLCAVQLMPGIEVTQTDLRHQLSLDLPSYMVPNSFVLLDEMPRTLAGKIDYNRVRALATAMARTRENADLDPQPESELMAGIRSILGARELNWDASLAENGADSLEIVRLAVFLERHSGREWPVSTLYHCASLRTILTDAGKSVHVQHRARHFRDWRDAELDRLKGLLRVGTPPSTRIAEGILVTGATGLLGRHVVKDLLKRTLRPIHCLVRSSTAESPEALRRKLMQTLNVRHEERQRLHVIVGDLNLDQLGLDEDCLHALQHSVADIVHCAADTHMLSPYSKLMTTNVLGSLNLINLALASGAGFHFVSSLALFDTKPRLAHLSPSTKMAEVDSVASGYLQSKWMIEMLLEQLRAEGLKATIYRCGRLWGSTTNVGEASNDYVFQFLSVCQRIGQFPIMPMQLEVCPADRIAGQIASRVVNPASLPSTATSTYHLCSSKSYTMDEIHQAMRQQVKDLVLVNSATWLATLNAHILAYPQDVPALRVFAVVKSLSLSDCMDDLTITEAIASHECWGQEESPGLTPEQMAYTVMAGSVPPSLQAQTVAHG</sequence>
<dbReference type="InterPro" id="IPR025110">
    <property type="entry name" value="AMP-bd_C"/>
</dbReference>
<dbReference type="CDD" id="cd05930">
    <property type="entry name" value="A_NRPS"/>
    <property type="match status" value="1"/>
</dbReference>
<dbReference type="Pfam" id="PF07993">
    <property type="entry name" value="NAD_binding_4"/>
    <property type="match status" value="1"/>
</dbReference>
<dbReference type="Pfam" id="PF00550">
    <property type="entry name" value="PP-binding"/>
    <property type="match status" value="1"/>
</dbReference>
<dbReference type="InterPro" id="IPR009081">
    <property type="entry name" value="PP-bd_ACP"/>
</dbReference>
<name>A0A7Y7Y457_9PSED</name>
<dbReference type="PANTHER" id="PTHR44845:SF6">
    <property type="entry name" value="BETA-ALANINE-ACTIVATING ENZYME"/>
    <property type="match status" value="1"/>
</dbReference>
<dbReference type="AlphaFoldDB" id="A0A7Y7Y457"/>
<dbReference type="InterPro" id="IPR036291">
    <property type="entry name" value="NAD(P)-bd_dom_sf"/>
</dbReference>
<feature type="domain" description="Carrier" evidence="4">
    <location>
        <begin position="701"/>
        <end position="776"/>
    </location>
</feature>
<dbReference type="InterPro" id="IPR045851">
    <property type="entry name" value="AMP-bd_C_sf"/>
</dbReference>
<dbReference type="Pfam" id="PF13193">
    <property type="entry name" value="AMP-binding_C"/>
    <property type="match status" value="1"/>
</dbReference>
<accession>A0A7Y7Y457</accession>
<dbReference type="Pfam" id="PF00501">
    <property type="entry name" value="AMP-binding"/>
    <property type="match status" value="1"/>
</dbReference>
<dbReference type="Gene3D" id="3.40.50.12780">
    <property type="entry name" value="N-terminal domain of ligase-like"/>
    <property type="match status" value="1"/>
</dbReference>
<dbReference type="InterPro" id="IPR042099">
    <property type="entry name" value="ANL_N_sf"/>
</dbReference>
<dbReference type="RefSeq" id="WP_017129135.1">
    <property type="nucleotide sequence ID" value="NZ_JACAQE010000010.1"/>
</dbReference>
<dbReference type="SUPFAM" id="SSF47336">
    <property type="entry name" value="ACP-like"/>
    <property type="match status" value="1"/>
</dbReference>
<dbReference type="SUPFAM" id="SSF51735">
    <property type="entry name" value="NAD(P)-binding Rossmann-fold domains"/>
    <property type="match status" value="1"/>
</dbReference>
<keyword evidence="2" id="KW-0597">Phosphoprotein</keyword>
<evidence type="ECO:0000256" key="1">
    <source>
        <dbReference type="ARBA" id="ARBA00022450"/>
    </source>
</evidence>
<proteinExistence type="predicted"/>
<dbReference type="InterPro" id="IPR013120">
    <property type="entry name" value="FAR_NAD-bd"/>
</dbReference>